<dbReference type="AlphaFoldDB" id="A0A098LJH5"/>
<dbReference type="RefSeq" id="WP_045467335.1">
    <property type="nucleotide sequence ID" value="NZ_BBLT01000009.1"/>
</dbReference>
<reference evidence="1 2" key="1">
    <citation type="submission" date="2014-09" db="EMBL/GenBank/DDBJ databases">
        <title>Sporocytophaga myxococcoides PG-01 genome sequencing.</title>
        <authorList>
            <person name="Liu L."/>
            <person name="Gao P.J."/>
            <person name="Chen G.J."/>
            <person name="Wang L.S."/>
        </authorList>
    </citation>
    <scope>NUCLEOTIDE SEQUENCE [LARGE SCALE GENOMIC DNA]</scope>
    <source>
        <strain evidence="1 2">PG-01</strain>
    </source>
</reference>
<comment type="caution">
    <text evidence="1">The sequence shown here is derived from an EMBL/GenBank/DDBJ whole genome shotgun (WGS) entry which is preliminary data.</text>
</comment>
<dbReference type="Proteomes" id="UP000030185">
    <property type="component" value="Unassembled WGS sequence"/>
</dbReference>
<name>A0A098LJH5_9BACT</name>
<gene>
    <name evidence="1" type="ORF">MYP_3869</name>
</gene>
<protein>
    <submittedName>
        <fullName evidence="1">Uncharacterized protein</fullName>
    </submittedName>
</protein>
<organism evidence="1 2">
    <name type="scientific">Sporocytophaga myxococcoides</name>
    <dbReference type="NCBI Taxonomy" id="153721"/>
    <lineage>
        <taxon>Bacteria</taxon>
        <taxon>Pseudomonadati</taxon>
        <taxon>Bacteroidota</taxon>
        <taxon>Cytophagia</taxon>
        <taxon>Cytophagales</taxon>
        <taxon>Cytophagaceae</taxon>
        <taxon>Sporocytophaga</taxon>
    </lineage>
</organism>
<dbReference type="EMBL" id="BBLT01000009">
    <property type="protein sequence ID" value="GAL86639.1"/>
    <property type="molecule type" value="Genomic_DNA"/>
</dbReference>
<proteinExistence type="predicted"/>
<evidence type="ECO:0000313" key="1">
    <source>
        <dbReference type="EMBL" id="GAL86639.1"/>
    </source>
</evidence>
<accession>A0A098LJH5</accession>
<sequence>MKAWKEESHLLKNEKFSKGIGKDLEAKLNKRYTPSSRTDDVFRGNDITFFTNEYGEPVTLFIGSRRDDGNIVGECYVRRIKERDETKIIKSHWDNKGKIKGNMRR</sequence>
<evidence type="ECO:0000313" key="2">
    <source>
        <dbReference type="Proteomes" id="UP000030185"/>
    </source>
</evidence>
<keyword evidence="2" id="KW-1185">Reference proteome</keyword>